<reference evidence="2 3" key="1">
    <citation type="submission" date="2024-01" db="EMBL/GenBank/DDBJ databases">
        <title>The genome of the rayed Mediterranean limpet Patella caerulea (Linnaeus, 1758).</title>
        <authorList>
            <person name="Anh-Thu Weber A."/>
            <person name="Halstead-Nussloch G."/>
        </authorList>
    </citation>
    <scope>NUCLEOTIDE SEQUENCE [LARGE SCALE GENOMIC DNA]</scope>
    <source>
        <strain evidence="2">AATW-2023a</strain>
        <tissue evidence="2">Whole specimen</tissue>
    </source>
</reference>
<feature type="region of interest" description="Disordered" evidence="1">
    <location>
        <begin position="107"/>
        <end position="151"/>
    </location>
</feature>
<feature type="compositionally biased region" description="Polar residues" evidence="1">
    <location>
        <begin position="636"/>
        <end position="649"/>
    </location>
</feature>
<dbReference type="EMBL" id="JAZGQO010000011">
    <property type="protein sequence ID" value="KAK6173047.1"/>
    <property type="molecule type" value="Genomic_DNA"/>
</dbReference>
<feature type="region of interest" description="Disordered" evidence="1">
    <location>
        <begin position="623"/>
        <end position="649"/>
    </location>
</feature>
<sequence length="685" mass="74219">MLPQSVPRLDLTLSNYKENFLNSPSVNKGKSVISVAEESVKVVCDISSEPSVQIINQTTPPKQINKTPPGKSKDIPEEQVSIKSDTVPFLEDENAVFPDNLFSNCDSVPSTSSMDNNNKTSKGSSSESPVQSANTPQGKTNCDESQDSVQEKLQRLYEDSKRGWTAETGKNVTLAQLMLMCGKDKKLFLEYEWCPKTVSNELLTNNLANMLRRLAHLAATEFSDFSNTKSKSHSSKTTPCSMCGTVASRSKVQTANKGVNTRSKYIKTIEEEPAENMMNTVSHDGIPGNMISQDISVVNPCASQVMATQIPISQQNGVFRVPMAVPLRGCGGQQTRVSQAAVNQLIRPPEPKANFLIPRKRKKQRNKSIIIQRTLLPKTTKEQAFTIMSNLPSNQQQLLTNSGTSLPLNQGSVITQPFSPISLNSSLQTAQPSPPILPIITAMGENSSTISVPVTETVTIETGQLDLIQNKNREENLSINIPFNENMQQSVTCSDSSSGLSSMLSSPVKSVRHTSPPNLSTLLDMSLPGPPNGADNSTAEKLLDIALVNSNSGFATFLDTPVKGSKSDLLLKTSTYPDRSNISPPTSPNPTLLKLGFSASDVQWLNGEGQDISLSSFLTESPLKKNTGSSSNSNSFGPPQNIFSEHSQDSLVETSFQSMMNESSIDLVSKFAKLADHIAGPQDKT</sequence>
<protein>
    <submittedName>
        <fullName evidence="2">Uncharacterized protein</fullName>
    </submittedName>
</protein>
<comment type="caution">
    <text evidence="2">The sequence shown here is derived from an EMBL/GenBank/DDBJ whole genome shotgun (WGS) entry which is preliminary data.</text>
</comment>
<feature type="region of interest" description="Disordered" evidence="1">
    <location>
        <begin position="490"/>
        <end position="514"/>
    </location>
</feature>
<keyword evidence="3" id="KW-1185">Reference proteome</keyword>
<feature type="compositionally biased region" description="Polar residues" evidence="1">
    <location>
        <begin position="53"/>
        <end position="66"/>
    </location>
</feature>
<dbReference type="AlphaFoldDB" id="A0AAN8J9I5"/>
<dbReference type="Proteomes" id="UP001347796">
    <property type="component" value="Unassembled WGS sequence"/>
</dbReference>
<organism evidence="2 3">
    <name type="scientific">Patella caerulea</name>
    <name type="common">Rayed Mediterranean limpet</name>
    <dbReference type="NCBI Taxonomy" id="87958"/>
    <lineage>
        <taxon>Eukaryota</taxon>
        <taxon>Metazoa</taxon>
        <taxon>Spiralia</taxon>
        <taxon>Lophotrochozoa</taxon>
        <taxon>Mollusca</taxon>
        <taxon>Gastropoda</taxon>
        <taxon>Patellogastropoda</taxon>
        <taxon>Patelloidea</taxon>
        <taxon>Patellidae</taxon>
        <taxon>Patella</taxon>
    </lineage>
</organism>
<feature type="region of interest" description="Disordered" evidence="1">
    <location>
        <begin position="53"/>
        <end position="78"/>
    </location>
</feature>
<feature type="compositionally biased region" description="Low complexity" evidence="1">
    <location>
        <begin position="490"/>
        <end position="509"/>
    </location>
</feature>
<evidence type="ECO:0000256" key="1">
    <source>
        <dbReference type="SAM" id="MobiDB-lite"/>
    </source>
</evidence>
<evidence type="ECO:0000313" key="2">
    <source>
        <dbReference type="EMBL" id="KAK6173047.1"/>
    </source>
</evidence>
<evidence type="ECO:0000313" key="3">
    <source>
        <dbReference type="Proteomes" id="UP001347796"/>
    </source>
</evidence>
<name>A0AAN8J9I5_PATCE</name>
<accession>A0AAN8J9I5</accession>
<feature type="compositionally biased region" description="Polar residues" evidence="1">
    <location>
        <begin position="107"/>
        <end position="140"/>
    </location>
</feature>
<proteinExistence type="predicted"/>
<gene>
    <name evidence="2" type="ORF">SNE40_016581</name>
</gene>